<name>A0A922L836_DERFA</name>
<keyword evidence="3" id="KW-1185">Reference proteome</keyword>
<proteinExistence type="predicted"/>
<accession>A0A922L836</accession>
<gene>
    <name evidence="2" type="ORF">DERF_000843</name>
</gene>
<dbReference type="Proteomes" id="UP000790347">
    <property type="component" value="Unassembled WGS sequence"/>
</dbReference>
<comment type="caution">
    <text evidence="2">The sequence shown here is derived from an EMBL/GenBank/DDBJ whole genome shotgun (WGS) entry which is preliminary data.</text>
</comment>
<dbReference type="AlphaFoldDB" id="A0A922L836"/>
<dbReference type="EMBL" id="ASGP02000001">
    <property type="protein sequence ID" value="KAH9526781.1"/>
    <property type="molecule type" value="Genomic_DNA"/>
</dbReference>
<evidence type="ECO:0000313" key="3">
    <source>
        <dbReference type="Proteomes" id="UP000790347"/>
    </source>
</evidence>
<organism evidence="2 3">
    <name type="scientific">Dermatophagoides farinae</name>
    <name type="common">American house dust mite</name>
    <dbReference type="NCBI Taxonomy" id="6954"/>
    <lineage>
        <taxon>Eukaryota</taxon>
        <taxon>Metazoa</taxon>
        <taxon>Ecdysozoa</taxon>
        <taxon>Arthropoda</taxon>
        <taxon>Chelicerata</taxon>
        <taxon>Arachnida</taxon>
        <taxon>Acari</taxon>
        <taxon>Acariformes</taxon>
        <taxon>Sarcoptiformes</taxon>
        <taxon>Astigmata</taxon>
        <taxon>Psoroptidia</taxon>
        <taxon>Analgoidea</taxon>
        <taxon>Pyroglyphidae</taxon>
        <taxon>Dermatophagoidinae</taxon>
        <taxon>Dermatophagoides</taxon>
    </lineage>
</organism>
<evidence type="ECO:0000256" key="1">
    <source>
        <dbReference type="SAM" id="MobiDB-lite"/>
    </source>
</evidence>
<sequence length="152" mass="17238">MSRASNDVFIVSQYQPTSQQSSQSHPVQIQSSHLPPTSASPSTILKLIAMIYPSFSSLQIEINAKANHFGNKLSFRNHQFSFRTSNITLEDVHYKNFYFIKLYPVNEGINIVDSRKLSKGKVAIDFTSPESLHKFEEKLPLHPNSPTNHHVL</sequence>
<reference evidence="2" key="1">
    <citation type="submission" date="2013-05" db="EMBL/GenBank/DDBJ databases">
        <authorList>
            <person name="Yim A.K.Y."/>
            <person name="Chan T.F."/>
            <person name="Ji K.M."/>
            <person name="Liu X.Y."/>
            <person name="Zhou J.W."/>
            <person name="Li R.Q."/>
            <person name="Yang K.Y."/>
            <person name="Li J."/>
            <person name="Li M."/>
            <person name="Law P.T.W."/>
            <person name="Wu Y.L."/>
            <person name="Cai Z.L."/>
            <person name="Qin H."/>
            <person name="Bao Y."/>
            <person name="Leung R.K.K."/>
            <person name="Ng P.K.S."/>
            <person name="Zou J."/>
            <person name="Zhong X.J."/>
            <person name="Ran P.X."/>
            <person name="Zhong N.S."/>
            <person name="Liu Z.G."/>
            <person name="Tsui S.K.W."/>
        </authorList>
    </citation>
    <scope>NUCLEOTIDE SEQUENCE</scope>
    <source>
        <strain evidence="2">Derf</strain>
        <tissue evidence="2">Whole organism</tissue>
    </source>
</reference>
<feature type="compositionally biased region" description="Low complexity" evidence="1">
    <location>
        <begin position="15"/>
        <end position="32"/>
    </location>
</feature>
<evidence type="ECO:0000313" key="2">
    <source>
        <dbReference type="EMBL" id="KAH9526781.1"/>
    </source>
</evidence>
<protein>
    <submittedName>
        <fullName evidence="2">Uncharacterized protein</fullName>
    </submittedName>
</protein>
<feature type="region of interest" description="Disordered" evidence="1">
    <location>
        <begin position="15"/>
        <end position="37"/>
    </location>
</feature>
<reference evidence="2" key="2">
    <citation type="journal article" date="2022" name="Res Sq">
        <title>Comparative Genomics Reveals Insights into the Divergent Evolution of Astigmatic Mites and Household Pest Adaptations.</title>
        <authorList>
            <person name="Xiong Q."/>
            <person name="Wan A.T.-Y."/>
            <person name="Liu X.-Y."/>
            <person name="Fung C.S.-H."/>
            <person name="Xiao X."/>
            <person name="Malainual N."/>
            <person name="Hou J."/>
            <person name="Wang L."/>
            <person name="Wang M."/>
            <person name="Yang K."/>
            <person name="Cui Y."/>
            <person name="Leung E."/>
            <person name="Nong W."/>
            <person name="Shin S.-K."/>
            <person name="Au S."/>
            <person name="Jeong K.Y."/>
            <person name="Chew F.T."/>
            <person name="Hui J."/>
            <person name="Leung T.F."/>
            <person name="Tungtrongchitr A."/>
            <person name="Zhong N."/>
            <person name="Liu Z."/>
            <person name="Tsui S."/>
        </authorList>
    </citation>
    <scope>NUCLEOTIDE SEQUENCE</scope>
    <source>
        <strain evidence="2">Derf</strain>
        <tissue evidence="2">Whole organism</tissue>
    </source>
</reference>